<dbReference type="PANTHER" id="PTHR23131">
    <property type="entry name" value="ENDORIBONUCLEASE LACTB2"/>
    <property type="match status" value="1"/>
</dbReference>
<dbReference type="PANTHER" id="PTHR23131:SF0">
    <property type="entry name" value="ENDORIBONUCLEASE LACTB2"/>
    <property type="match status" value="1"/>
</dbReference>
<proteinExistence type="predicted"/>
<accession>A0A2G9V547</accession>
<dbReference type="Gene3D" id="1.10.10.10">
    <property type="entry name" value="Winged helix-like DNA-binding domain superfamily/Winged helix DNA-binding domain"/>
    <property type="match status" value="1"/>
</dbReference>
<dbReference type="OrthoDB" id="17458at2759"/>
<dbReference type="EMBL" id="KZ344991">
    <property type="protein sequence ID" value="PIO77614.1"/>
    <property type="molecule type" value="Genomic_DNA"/>
</dbReference>
<gene>
    <name evidence="1" type="ORF">TELCIR_00278</name>
</gene>
<evidence type="ECO:0000313" key="2">
    <source>
        <dbReference type="Proteomes" id="UP000230423"/>
    </source>
</evidence>
<dbReference type="InterPro" id="IPR050662">
    <property type="entry name" value="Sec-metab_biosynth-thioest"/>
</dbReference>
<organism evidence="1 2">
    <name type="scientific">Teladorsagia circumcincta</name>
    <name type="common">Brown stomach worm</name>
    <name type="synonym">Ostertagia circumcincta</name>
    <dbReference type="NCBI Taxonomy" id="45464"/>
    <lineage>
        <taxon>Eukaryota</taxon>
        <taxon>Metazoa</taxon>
        <taxon>Ecdysozoa</taxon>
        <taxon>Nematoda</taxon>
        <taxon>Chromadorea</taxon>
        <taxon>Rhabditida</taxon>
        <taxon>Rhabditina</taxon>
        <taxon>Rhabditomorpha</taxon>
        <taxon>Strongyloidea</taxon>
        <taxon>Trichostrongylidae</taxon>
        <taxon>Teladorsagia</taxon>
    </lineage>
</organism>
<dbReference type="InterPro" id="IPR036388">
    <property type="entry name" value="WH-like_DNA-bd_sf"/>
</dbReference>
<dbReference type="Proteomes" id="UP000230423">
    <property type="component" value="Unassembled WGS sequence"/>
</dbReference>
<protein>
    <recommendedName>
        <fullName evidence="3">Metallo-beta-lactamase domain-containing protein</fullName>
    </recommendedName>
</protein>
<dbReference type="AlphaFoldDB" id="A0A2G9V547"/>
<evidence type="ECO:0008006" key="3">
    <source>
        <dbReference type="Google" id="ProtNLM"/>
    </source>
</evidence>
<reference evidence="1 2" key="1">
    <citation type="submission" date="2015-09" db="EMBL/GenBank/DDBJ databases">
        <title>Draft genome of the parasitic nematode Teladorsagia circumcincta isolate WARC Sus (inbred).</title>
        <authorList>
            <person name="Mitreva M."/>
        </authorList>
    </citation>
    <scope>NUCLEOTIDE SEQUENCE [LARGE SCALE GENOMIC DNA]</scope>
    <source>
        <strain evidence="1 2">S</strain>
    </source>
</reference>
<sequence>MAKPAFLKITVQAVITDREGSTIFEDLGDYMISLRKLLRLDCKIICPGHGPLITDPRAKIEEYIDRREKRDEQILSYLRENSKKPM</sequence>
<dbReference type="Gene3D" id="3.60.15.10">
    <property type="entry name" value="Ribonuclease Z/Hydroxyacylglutathione hydrolase-like"/>
    <property type="match status" value="1"/>
</dbReference>
<dbReference type="InterPro" id="IPR036866">
    <property type="entry name" value="RibonucZ/Hydroxyglut_hydro"/>
</dbReference>
<name>A0A2G9V547_TELCI</name>
<dbReference type="SUPFAM" id="SSF56281">
    <property type="entry name" value="Metallo-hydrolase/oxidoreductase"/>
    <property type="match status" value="1"/>
</dbReference>
<evidence type="ECO:0000313" key="1">
    <source>
        <dbReference type="EMBL" id="PIO77614.1"/>
    </source>
</evidence>
<keyword evidence="2" id="KW-1185">Reference proteome</keyword>